<dbReference type="Proteomes" id="UP000284021">
    <property type="component" value="Unassembled WGS sequence"/>
</dbReference>
<dbReference type="InterPro" id="IPR036866">
    <property type="entry name" value="RibonucZ/Hydroxyglut_hydro"/>
</dbReference>
<proteinExistence type="predicted"/>
<dbReference type="EMBL" id="QYUR01000002">
    <property type="protein sequence ID" value="RJG12792.1"/>
    <property type="molecule type" value="Genomic_DNA"/>
</dbReference>
<dbReference type="PANTHER" id="PTHR43084">
    <property type="entry name" value="PERSULFIDE DIOXYGENASE ETHE1"/>
    <property type="match status" value="1"/>
</dbReference>
<dbReference type="InterPro" id="IPR001279">
    <property type="entry name" value="Metallo-B-lactamas"/>
</dbReference>
<evidence type="ECO:0000313" key="3">
    <source>
        <dbReference type="EMBL" id="RJG12792.1"/>
    </source>
</evidence>
<dbReference type="Pfam" id="PF00753">
    <property type="entry name" value="Lactamase_B"/>
    <property type="match status" value="1"/>
</dbReference>
<dbReference type="SMART" id="SM00450">
    <property type="entry name" value="RHOD"/>
    <property type="match status" value="1"/>
</dbReference>
<dbReference type="Pfam" id="PF00581">
    <property type="entry name" value="Rhodanese"/>
    <property type="match status" value="1"/>
</dbReference>
<keyword evidence="3" id="KW-0378">Hydrolase</keyword>
<dbReference type="GO" id="GO:0016787">
    <property type="term" value="F:hydrolase activity"/>
    <property type="evidence" value="ECO:0007669"/>
    <property type="project" value="UniProtKB-KW"/>
</dbReference>
<comment type="caution">
    <text evidence="3">The sequence shown here is derived from an EMBL/GenBank/DDBJ whole genome shotgun (WGS) entry which is preliminary data.</text>
</comment>
<dbReference type="PROSITE" id="PS50206">
    <property type="entry name" value="RHODANESE_3"/>
    <property type="match status" value="1"/>
</dbReference>
<dbReference type="CDD" id="cd00158">
    <property type="entry name" value="RHOD"/>
    <property type="match status" value="1"/>
</dbReference>
<dbReference type="InterPro" id="IPR036873">
    <property type="entry name" value="Rhodanese-like_dom_sf"/>
</dbReference>
<dbReference type="AlphaFoldDB" id="A0A418XJZ3"/>
<dbReference type="Gene3D" id="3.60.15.10">
    <property type="entry name" value="Ribonuclease Z/Hydroxyacylglutathione hydrolase-like"/>
    <property type="match status" value="1"/>
</dbReference>
<keyword evidence="1" id="KW-0479">Metal-binding</keyword>
<dbReference type="Gene3D" id="3.40.250.10">
    <property type="entry name" value="Rhodanese-like domain"/>
    <property type="match status" value="1"/>
</dbReference>
<dbReference type="InterPro" id="IPR044528">
    <property type="entry name" value="POD-like_MBL-fold"/>
</dbReference>
<protein>
    <submittedName>
        <fullName evidence="3">MBL fold metallo-hydrolase</fullName>
    </submittedName>
</protein>
<dbReference type="GO" id="GO:0046872">
    <property type="term" value="F:metal ion binding"/>
    <property type="evidence" value="ECO:0007669"/>
    <property type="project" value="UniProtKB-KW"/>
</dbReference>
<name>A0A418XJZ3_9PSED</name>
<dbReference type="RefSeq" id="WP_119953116.1">
    <property type="nucleotide sequence ID" value="NZ_QYUR01000002.1"/>
</dbReference>
<dbReference type="InterPro" id="IPR051682">
    <property type="entry name" value="Mito_Persulfide_Diox"/>
</dbReference>
<dbReference type="SMART" id="SM00849">
    <property type="entry name" value="Lactamase_B"/>
    <property type="match status" value="1"/>
</dbReference>
<dbReference type="CDD" id="cd07724">
    <property type="entry name" value="POD-like_MBL-fold"/>
    <property type="match status" value="1"/>
</dbReference>
<evidence type="ECO:0000256" key="1">
    <source>
        <dbReference type="ARBA" id="ARBA00022723"/>
    </source>
</evidence>
<dbReference type="GO" id="GO:0006749">
    <property type="term" value="P:glutathione metabolic process"/>
    <property type="evidence" value="ECO:0007669"/>
    <property type="project" value="InterPro"/>
</dbReference>
<evidence type="ECO:0000313" key="4">
    <source>
        <dbReference type="Proteomes" id="UP000284021"/>
    </source>
</evidence>
<feature type="domain" description="Rhodanese" evidence="2">
    <location>
        <begin position="252"/>
        <end position="342"/>
    </location>
</feature>
<dbReference type="OrthoDB" id="9784009at2"/>
<sequence length="346" mass="38216">MVFEQVATGGCQSYLVGCNETCVAAVIDPEISQIDRYLGLAARDGLRIRYLIDTHTHADHFSGTRELARQLGIPVVMHRESPAPFVDMRVDDGDMLLVGHLRARVIHTPGHTRDSMCLMVEDRLFTGDTLLIGATGRTDLPTGDPEALFDSLFRNILRLDPTLRVQPAHDYQGLGSSTIARELAENPRLQKRDRAAFVEMMRSLNLTMPTHMTEALRSNMSGGKTVAQLLAEAAAKVPFMALADLKARVEAEEGDLIVLDVREREAYETGHIPRARLLPRGQLELRVNHDLPDPTRRILTYCELGCISTLAAATLRELGFQRAVALDGGMQAWREAGYPVKSGAKP</sequence>
<evidence type="ECO:0000259" key="2">
    <source>
        <dbReference type="PROSITE" id="PS50206"/>
    </source>
</evidence>
<dbReference type="PANTHER" id="PTHR43084:SF1">
    <property type="entry name" value="PERSULFIDE DIOXYGENASE ETHE1, MITOCHONDRIAL"/>
    <property type="match status" value="1"/>
</dbReference>
<dbReference type="InterPro" id="IPR001763">
    <property type="entry name" value="Rhodanese-like_dom"/>
</dbReference>
<dbReference type="GO" id="GO:0070813">
    <property type="term" value="P:hydrogen sulfide metabolic process"/>
    <property type="evidence" value="ECO:0007669"/>
    <property type="project" value="TreeGrafter"/>
</dbReference>
<dbReference type="SUPFAM" id="SSF56281">
    <property type="entry name" value="Metallo-hydrolase/oxidoreductase"/>
    <property type="match status" value="1"/>
</dbReference>
<dbReference type="GO" id="GO:0050313">
    <property type="term" value="F:sulfur dioxygenase activity"/>
    <property type="evidence" value="ECO:0007669"/>
    <property type="project" value="InterPro"/>
</dbReference>
<accession>A0A418XJZ3</accession>
<keyword evidence="4" id="KW-1185">Reference proteome</keyword>
<gene>
    <name evidence="3" type="ORF">D3879_05775</name>
</gene>
<dbReference type="SUPFAM" id="SSF52821">
    <property type="entry name" value="Rhodanese/Cell cycle control phosphatase"/>
    <property type="match status" value="1"/>
</dbReference>
<organism evidence="3 4">
    <name type="scientific">Pseudomonas cavernicola</name>
    <dbReference type="NCBI Taxonomy" id="2320866"/>
    <lineage>
        <taxon>Bacteria</taxon>
        <taxon>Pseudomonadati</taxon>
        <taxon>Pseudomonadota</taxon>
        <taxon>Gammaproteobacteria</taxon>
        <taxon>Pseudomonadales</taxon>
        <taxon>Pseudomonadaceae</taxon>
        <taxon>Pseudomonas</taxon>
    </lineage>
</organism>
<reference evidence="3 4" key="1">
    <citation type="submission" date="2018-09" db="EMBL/GenBank/DDBJ databases">
        <authorList>
            <person name="Zhu H."/>
        </authorList>
    </citation>
    <scope>NUCLEOTIDE SEQUENCE [LARGE SCALE GENOMIC DNA]</scope>
    <source>
        <strain evidence="3 4">K1S02-6</strain>
    </source>
</reference>